<protein>
    <submittedName>
        <fullName evidence="1">5388_t:CDS:1</fullName>
    </submittedName>
</protein>
<dbReference type="EMBL" id="CAJVPP010000329">
    <property type="protein sequence ID" value="CAG8470322.1"/>
    <property type="molecule type" value="Genomic_DNA"/>
</dbReference>
<reference evidence="1" key="1">
    <citation type="submission" date="2021-06" db="EMBL/GenBank/DDBJ databases">
        <authorList>
            <person name="Kallberg Y."/>
            <person name="Tangrot J."/>
            <person name="Rosling A."/>
        </authorList>
    </citation>
    <scope>NUCLEOTIDE SEQUENCE</scope>
    <source>
        <strain evidence="1">87-6 pot B 2015</strain>
    </source>
</reference>
<name>A0A9N8Z3T1_FUNMO</name>
<keyword evidence="2" id="KW-1185">Reference proteome</keyword>
<organism evidence="1 2">
    <name type="scientific">Funneliformis mosseae</name>
    <name type="common">Endomycorrhizal fungus</name>
    <name type="synonym">Glomus mosseae</name>
    <dbReference type="NCBI Taxonomy" id="27381"/>
    <lineage>
        <taxon>Eukaryota</taxon>
        <taxon>Fungi</taxon>
        <taxon>Fungi incertae sedis</taxon>
        <taxon>Mucoromycota</taxon>
        <taxon>Glomeromycotina</taxon>
        <taxon>Glomeromycetes</taxon>
        <taxon>Glomerales</taxon>
        <taxon>Glomeraceae</taxon>
        <taxon>Funneliformis</taxon>
    </lineage>
</organism>
<gene>
    <name evidence="1" type="ORF">FMOSSE_LOCUS2484</name>
</gene>
<dbReference type="Proteomes" id="UP000789375">
    <property type="component" value="Unassembled WGS sequence"/>
</dbReference>
<sequence>MSDELKRKNCQHSDDEAEALSYDPMILSQEERKSDILEKSFKKSCIKEKSSRQIEKTFDKVQNIDRKLSPDDFEKELLNHSKKAISHKLEYIDKKIKEFVENV</sequence>
<evidence type="ECO:0000313" key="2">
    <source>
        <dbReference type="Proteomes" id="UP000789375"/>
    </source>
</evidence>
<proteinExistence type="predicted"/>
<evidence type="ECO:0000313" key="1">
    <source>
        <dbReference type="EMBL" id="CAG8470322.1"/>
    </source>
</evidence>
<accession>A0A9N8Z3T1</accession>
<dbReference type="AlphaFoldDB" id="A0A9N8Z3T1"/>
<comment type="caution">
    <text evidence="1">The sequence shown here is derived from an EMBL/GenBank/DDBJ whole genome shotgun (WGS) entry which is preliminary data.</text>
</comment>